<reference evidence="11" key="1">
    <citation type="submission" date="2019-08" db="EMBL/GenBank/DDBJ databases">
        <title>Reference gene set and small RNA set construction with multiple tissues from Davidia involucrata Baill.</title>
        <authorList>
            <person name="Yang H."/>
            <person name="Zhou C."/>
            <person name="Li G."/>
            <person name="Wang J."/>
            <person name="Gao P."/>
            <person name="Wang M."/>
            <person name="Wang R."/>
            <person name="Zhao Y."/>
        </authorList>
    </citation>
    <scope>NUCLEOTIDE SEQUENCE</scope>
    <source>
        <tissue evidence="11">Mixed with DoveR01_LX</tissue>
    </source>
</reference>
<keyword evidence="7" id="KW-0626">Porin</keyword>
<dbReference type="InterPro" id="IPR001925">
    <property type="entry name" value="Porin_Euk"/>
</dbReference>
<dbReference type="EMBL" id="GHES01018192">
    <property type="protein sequence ID" value="MPA48751.1"/>
    <property type="molecule type" value="Transcribed_RNA"/>
</dbReference>
<dbReference type="FunFam" id="2.40.160.10:FF:000003">
    <property type="entry name" value="Outer mitochondrial membrane protein porin"/>
    <property type="match status" value="1"/>
</dbReference>
<evidence type="ECO:0000256" key="8">
    <source>
        <dbReference type="ARBA" id="ARBA00023136"/>
    </source>
</evidence>
<comment type="function">
    <text evidence="9">Forms a channel through the cell membrane that allows diffusion of small hydrophilic molecules. The channel adopts an open conformation at low or zero membrane potential and a closed conformation at potentials above 30-40 mV. The open state has a weak anion selectivity whereas the closed state is cation-selective.</text>
</comment>
<keyword evidence="3" id="KW-0813">Transport</keyword>
<dbReference type="InterPro" id="IPR023614">
    <property type="entry name" value="Porin_dom_sf"/>
</dbReference>
<organism evidence="11">
    <name type="scientific">Davidia involucrata</name>
    <name type="common">Dove tree</name>
    <dbReference type="NCBI Taxonomy" id="16924"/>
    <lineage>
        <taxon>Eukaryota</taxon>
        <taxon>Viridiplantae</taxon>
        <taxon>Streptophyta</taxon>
        <taxon>Embryophyta</taxon>
        <taxon>Tracheophyta</taxon>
        <taxon>Spermatophyta</taxon>
        <taxon>Magnoliopsida</taxon>
        <taxon>eudicotyledons</taxon>
        <taxon>Gunneridae</taxon>
        <taxon>Pentapetalae</taxon>
        <taxon>asterids</taxon>
        <taxon>Cornales</taxon>
        <taxon>Nyssaceae</taxon>
        <taxon>Davidia</taxon>
    </lineage>
</organism>
<keyword evidence="5" id="KW-0812">Transmembrane</keyword>
<evidence type="ECO:0000256" key="6">
    <source>
        <dbReference type="ARBA" id="ARBA00023065"/>
    </source>
</evidence>
<dbReference type="Gene3D" id="2.40.160.10">
    <property type="entry name" value="Porin"/>
    <property type="match status" value="1"/>
</dbReference>
<protein>
    <recommendedName>
        <fullName evidence="10">Voltage-dependent anion-selective channel protein</fullName>
    </recommendedName>
</protein>
<evidence type="ECO:0000256" key="10">
    <source>
        <dbReference type="ARBA" id="ARBA00082427"/>
    </source>
</evidence>
<keyword evidence="4" id="KW-1134">Transmembrane beta strand</keyword>
<dbReference type="AlphaFoldDB" id="A0A5B6ZZ39"/>
<evidence type="ECO:0000256" key="3">
    <source>
        <dbReference type="ARBA" id="ARBA00022448"/>
    </source>
</evidence>
<dbReference type="GO" id="GO:0005741">
    <property type="term" value="C:mitochondrial outer membrane"/>
    <property type="evidence" value="ECO:0007669"/>
    <property type="project" value="InterPro"/>
</dbReference>
<evidence type="ECO:0000256" key="5">
    <source>
        <dbReference type="ARBA" id="ARBA00022692"/>
    </source>
</evidence>
<dbReference type="PANTHER" id="PTHR11743:SF23">
    <property type="entry name" value="MITOCHONDRIAL OUTER MEMBRANE PROTEIN PORIN 5-RELATED"/>
    <property type="match status" value="1"/>
</dbReference>
<name>A0A5B6ZZ39_DAVIN</name>
<evidence type="ECO:0000313" key="11">
    <source>
        <dbReference type="EMBL" id="MPA48751.1"/>
    </source>
</evidence>
<dbReference type="GO" id="GO:0008308">
    <property type="term" value="F:voltage-gated monoatomic anion channel activity"/>
    <property type="evidence" value="ECO:0007669"/>
    <property type="project" value="InterPro"/>
</dbReference>
<proteinExistence type="inferred from homology"/>
<dbReference type="CDD" id="cd07306">
    <property type="entry name" value="Porin3_VDAC"/>
    <property type="match status" value="1"/>
</dbReference>
<evidence type="ECO:0000256" key="2">
    <source>
        <dbReference type="ARBA" id="ARBA00009624"/>
    </source>
</evidence>
<evidence type="ECO:0000256" key="4">
    <source>
        <dbReference type="ARBA" id="ARBA00022452"/>
    </source>
</evidence>
<dbReference type="GO" id="GO:0015288">
    <property type="term" value="F:porin activity"/>
    <property type="evidence" value="ECO:0007669"/>
    <property type="project" value="UniProtKB-KW"/>
</dbReference>
<dbReference type="InterPro" id="IPR027246">
    <property type="entry name" value="Porin_Euk/Tom40"/>
</dbReference>
<dbReference type="GO" id="GO:0046930">
    <property type="term" value="C:pore complex"/>
    <property type="evidence" value="ECO:0007669"/>
    <property type="project" value="UniProtKB-KW"/>
</dbReference>
<dbReference type="PANTHER" id="PTHR11743">
    <property type="entry name" value="VOLTAGE-DEPENDENT ANION-SELECTIVE CHANNEL"/>
    <property type="match status" value="1"/>
</dbReference>
<dbReference type="Pfam" id="PF01459">
    <property type="entry name" value="Porin_3"/>
    <property type="match status" value="1"/>
</dbReference>
<sequence length="276" mass="29465">MSKGPGLFSDIGKKAKDLLTKDYISDQKFSVSTYSDTGVALTSTAVKKGGHSTGDVAAQYKYKNTTIDVKVDTESNISTTLTVTEILPSTKTIASFKLPDYNSGKLEVQYFHHHATFTTAIALNQSPAVDLSATIGTPAIAFGAEAGYETTSGKFTKYTAGISVTKPDSCASIILGDKGDTIKASYVHHMDQLKKSAAVGEISRRFSTNENTFTVGGLYAVDNLTVVKAKLNNHGKLGALLQHELIPKSLLTISSEFDTKSLDKTPRFGLALALKP</sequence>
<keyword evidence="8" id="KW-0472">Membrane</keyword>
<keyword evidence="6" id="KW-0406">Ion transport</keyword>
<evidence type="ECO:0000256" key="7">
    <source>
        <dbReference type="ARBA" id="ARBA00023114"/>
    </source>
</evidence>
<comment type="subcellular location">
    <subcellularLocation>
        <location evidence="1">Membrane</location>
    </subcellularLocation>
</comment>
<accession>A0A5B6ZZ39</accession>
<gene>
    <name evidence="11" type="ORF">Din_018192</name>
</gene>
<comment type="similarity">
    <text evidence="2">Belongs to the eukaryotic mitochondrial porin (TC 1.B.8.1) family.</text>
</comment>
<evidence type="ECO:0000256" key="9">
    <source>
        <dbReference type="ARBA" id="ARBA00054641"/>
    </source>
</evidence>
<evidence type="ECO:0000256" key="1">
    <source>
        <dbReference type="ARBA" id="ARBA00004370"/>
    </source>
</evidence>